<feature type="compositionally biased region" description="Pro residues" evidence="1">
    <location>
        <begin position="304"/>
        <end position="317"/>
    </location>
</feature>
<feature type="domain" description="DUF6777" evidence="3">
    <location>
        <begin position="86"/>
        <end position="244"/>
    </location>
</feature>
<keyword evidence="2" id="KW-0732">Signal</keyword>
<accession>A0ABY9HSZ0</accession>
<feature type="region of interest" description="Disordered" evidence="1">
    <location>
        <begin position="242"/>
        <end position="392"/>
    </location>
</feature>
<dbReference type="InterPro" id="IPR046704">
    <property type="entry name" value="DUF6777"/>
</dbReference>
<feature type="chain" id="PRO_5046173479" description="DUF6777 domain-containing protein" evidence="2">
    <location>
        <begin position="23"/>
        <end position="392"/>
    </location>
</feature>
<evidence type="ECO:0000259" key="3">
    <source>
        <dbReference type="Pfam" id="PF20568"/>
    </source>
</evidence>
<dbReference type="RefSeq" id="WP_306060106.1">
    <property type="nucleotide sequence ID" value="NZ_CP120997.1"/>
</dbReference>
<evidence type="ECO:0000313" key="5">
    <source>
        <dbReference type="Proteomes" id="UP001239522"/>
    </source>
</evidence>
<proteinExistence type="predicted"/>
<reference evidence="4 5" key="1">
    <citation type="submission" date="2023-03" db="EMBL/GenBank/DDBJ databases">
        <title>Isolation and description of six Streptomyces strains from soil environments, able to metabolize different microbial glucans.</title>
        <authorList>
            <person name="Widen T."/>
            <person name="Larsbrink J."/>
        </authorList>
    </citation>
    <scope>NUCLEOTIDE SEQUENCE [LARGE SCALE GENOMIC DNA]</scope>
    <source>
        <strain evidence="4 5">Mut1</strain>
    </source>
</reference>
<evidence type="ECO:0000256" key="1">
    <source>
        <dbReference type="SAM" id="MobiDB-lite"/>
    </source>
</evidence>
<dbReference type="Proteomes" id="UP001239522">
    <property type="component" value="Chromosome"/>
</dbReference>
<sequence length="392" mass="40196">MHSRIRLRRTAPALLSAGLLLAAGCAQETSRPARTAAADVLLQAAADPGPSPFTGSSAGAPVAAPGTHPDSRSPAPPGGGKPLTRTGSTPGLYGGTRAVPSCDVETQIRMLAADPAREAAFARTVSVGPARVPAFLRALTPVLLRADTLVTGHGYRAGSVTAFRSVLQAGTAVMVDGRGLPRVRCACGNPLDPPGVADVAAGKGERWAGFDPARTVVIEPAARPVAELVIVDVERRAWIARPSGDEGAGDRAPAVPPPYGPGTDITGPLPELPPAGTKEPRPPKRSERPEEPAEPTPSRSRPPGDCPPSAGPTPPGEPAGATGAPARSPGETNCPTPTGAPTEPRPDEPRSDEPEPDEPPRDPVPSMTGEPQTSIRLPRHERPVDGGAARRR</sequence>
<dbReference type="EMBL" id="CP120997">
    <property type="protein sequence ID" value="WLQ37686.1"/>
    <property type="molecule type" value="Genomic_DNA"/>
</dbReference>
<feature type="compositionally biased region" description="Low complexity" evidence="1">
    <location>
        <begin position="55"/>
        <end position="66"/>
    </location>
</feature>
<feature type="compositionally biased region" description="Basic and acidic residues" evidence="1">
    <location>
        <begin position="344"/>
        <end position="361"/>
    </location>
</feature>
<keyword evidence="5" id="KW-1185">Reference proteome</keyword>
<organism evidence="4 5">
    <name type="scientific">Streptomyces castrisilvae</name>
    <dbReference type="NCBI Taxonomy" id="3033811"/>
    <lineage>
        <taxon>Bacteria</taxon>
        <taxon>Bacillati</taxon>
        <taxon>Actinomycetota</taxon>
        <taxon>Actinomycetes</taxon>
        <taxon>Kitasatosporales</taxon>
        <taxon>Streptomycetaceae</taxon>
        <taxon>Streptomyces</taxon>
    </lineage>
</organism>
<dbReference type="Pfam" id="PF20568">
    <property type="entry name" value="DUF6777"/>
    <property type="match status" value="1"/>
</dbReference>
<gene>
    <name evidence="4" type="ORF">P8A18_31495</name>
</gene>
<feature type="compositionally biased region" description="Basic and acidic residues" evidence="1">
    <location>
        <begin position="278"/>
        <end position="291"/>
    </location>
</feature>
<feature type="signal peptide" evidence="2">
    <location>
        <begin position="1"/>
        <end position="22"/>
    </location>
</feature>
<evidence type="ECO:0000313" key="4">
    <source>
        <dbReference type="EMBL" id="WLQ37686.1"/>
    </source>
</evidence>
<dbReference type="PROSITE" id="PS51257">
    <property type="entry name" value="PROKAR_LIPOPROTEIN"/>
    <property type="match status" value="1"/>
</dbReference>
<name>A0ABY9HSZ0_9ACTN</name>
<feature type="region of interest" description="Disordered" evidence="1">
    <location>
        <begin position="48"/>
        <end position="98"/>
    </location>
</feature>
<protein>
    <recommendedName>
        <fullName evidence="3">DUF6777 domain-containing protein</fullName>
    </recommendedName>
</protein>
<evidence type="ECO:0000256" key="2">
    <source>
        <dbReference type="SAM" id="SignalP"/>
    </source>
</evidence>